<dbReference type="AlphaFoldDB" id="A0A0W4ZHV1"/>
<keyword evidence="3 7" id="KW-0547">Nucleotide-binding</keyword>
<feature type="domain" description="Asn/Gln amidotransferase" evidence="8">
    <location>
        <begin position="346"/>
        <end position="498"/>
    </location>
</feature>
<dbReference type="GO" id="GO:0005739">
    <property type="term" value="C:mitochondrion"/>
    <property type="evidence" value="ECO:0007669"/>
    <property type="project" value="UniProtKB-SubCell"/>
</dbReference>
<protein>
    <recommendedName>
        <fullName evidence="7">Glutamyl-tRNA(Gln) amidotransferase subunit B, mitochondrial</fullName>
        <shortName evidence="7">Glu-AdT subunit B</shortName>
        <ecNumber evidence="7">6.3.5.-</ecNumber>
    </recommendedName>
</protein>
<dbReference type="InterPro" id="IPR018027">
    <property type="entry name" value="Asn/Gln_amidotransferase"/>
</dbReference>
<keyword evidence="5 7" id="KW-0648">Protein biosynthesis</keyword>
<dbReference type="STRING" id="1408657.A0A0W4ZHV1"/>
<dbReference type="OrthoDB" id="1722066at2759"/>
<dbReference type="GO" id="GO:0005524">
    <property type="term" value="F:ATP binding"/>
    <property type="evidence" value="ECO:0007669"/>
    <property type="project" value="UniProtKB-KW"/>
</dbReference>
<accession>A0A0W4ZHV1</accession>
<dbReference type="InterPro" id="IPR017959">
    <property type="entry name" value="Asn/Gln-tRNA_amidoTrfase_suB/E"/>
</dbReference>
<dbReference type="PROSITE" id="PS01234">
    <property type="entry name" value="GATB"/>
    <property type="match status" value="1"/>
</dbReference>
<dbReference type="GO" id="GO:0030956">
    <property type="term" value="C:glutamyl-tRNA(Gln) amidotransferase complex"/>
    <property type="evidence" value="ECO:0007669"/>
    <property type="project" value="UniProtKB-UniRule"/>
</dbReference>
<comment type="similarity">
    <text evidence="1 7">Belongs to the GatB/GatE family. GatB subfamily.</text>
</comment>
<evidence type="ECO:0000256" key="4">
    <source>
        <dbReference type="ARBA" id="ARBA00022840"/>
    </source>
</evidence>
<dbReference type="EMBL" id="LFWA01000013">
    <property type="protein sequence ID" value="KTW27945.1"/>
    <property type="molecule type" value="Genomic_DNA"/>
</dbReference>
<dbReference type="PANTHER" id="PTHR11659:SF0">
    <property type="entry name" value="GLUTAMYL-TRNA(GLN) AMIDOTRANSFERASE SUBUNIT B, MITOCHONDRIAL"/>
    <property type="match status" value="1"/>
</dbReference>
<dbReference type="InterPro" id="IPR023168">
    <property type="entry name" value="GatB_Yqey_C_2"/>
</dbReference>
<dbReference type="NCBIfam" id="TIGR00133">
    <property type="entry name" value="gatB"/>
    <property type="match status" value="1"/>
</dbReference>
<organism evidence="9 10">
    <name type="scientific">Pneumocystis jirovecii (strain RU7)</name>
    <name type="common">Human pneumocystis pneumonia agent</name>
    <dbReference type="NCBI Taxonomy" id="1408657"/>
    <lineage>
        <taxon>Eukaryota</taxon>
        <taxon>Fungi</taxon>
        <taxon>Dikarya</taxon>
        <taxon>Ascomycota</taxon>
        <taxon>Taphrinomycotina</taxon>
        <taxon>Pneumocystomycetes</taxon>
        <taxon>Pneumocystaceae</taxon>
        <taxon>Pneumocystis</taxon>
    </lineage>
</organism>
<reference evidence="10" key="1">
    <citation type="journal article" date="2016" name="Nat. Commun.">
        <title>Genome analysis of three Pneumocystis species reveals adaptation mechanisms to life exclusively in mammalian hosts.</title>
        <authorList>
            <person name="Ma L."/>
            <person name="Chen Z."/>
            <person name="Huang D.W."/>
            <person name="Kutty G."/>
            <person name="Ishihara M."/>
            <person name="Wang H."/>
            <person name="Abouelleil A."/>
            <person name="Bishop L."/>
            <person name="Davey E."/>
            <person name="Deng R."/>
            <person name="Deng X."/>
            <person name="Fan L."/>
            <person name="Fantoni G."/>
            <person name="Fitzgerald M."/>
            <person name="Gogineni E."/>
            <person name="Goldberg J.M."/>
            <person name="Handley G."/>
            <person name="Hu X."/>
            <person name="Huber C."/>
            <person name="Jiao X."/>
            <person name="Jones K."/>
            <person name="Levin J.Z."/>
            <person name="Liu Y."/>
            <person name="Macdonald P."/>
            <person name="Melnikov A."/>
            <person name="Raley C."/>
            <person name="Sassi M."/>
            <person name="Sherman B.T."/>
            <person name="Song X."/>
            <person name="Sykes S."/>
            <person name="Tran B."/>
            <person name="Walsh L."/>
            <person name="Xia Y."/>
            <person name="Yang J."/>
            <person name="Young S."/>
            <person name="Zeng Q."/>
            <person name="Zheng X."/>
            <person name="Stephens R."/>
            <person name="Nusbaum C."/>
            <person name="Birren B.W."/>
            <person name="Azadi P."/>
            <person name="Lempicki R.A."/>
            <person name="Cuomo C.A."/>
            <person name="Kovacs J.A."/>
        </authorList>
    </citation>
    <scope>NUCLEOTIDE SEQUENCE [LARGE SCALE GENOMIC DNA]</scope>
    <source>
        <strain evidence="10">RU7</strain>
    </source>
</reference>
<dbReference type="Gene3D" id="1.10.10.410">
    <property type="match status" value="1"/>
</dbReference>
<dbReference type="PANTHER" id="PTHR11659">
    <property type="entry name" value="GLUTAMYL-TRNA GLN AMIDOTRANSFERASE SUBUNIT B MITOCHONDRIAL AND PROKARYOTIC PET112-RELATED"/>
    <property type="match status" value="1"/>
</dbReference>
<evidence type="ECO:0000313" key="10">
    <source>
        <dbReference type="Proteomes" id="UP000053447"/>
    </source>
</evidence>
<evidence type="ECO:0000256" key="3">
    <source>
        <dbReference type="ARBA" id="ARBA00022741"/>
    </source>
</evidence>
<dbReference type="GO" id="GO:0032543">
    <property type="term" value="P:mitochondrial translation"/>
    <property type="evidence" value="ECO:0007669"/>
    <property type="project" value="UniProtKB-UniRule"/>
</dbReference>
<comment type="subunit">
    <text evidence="7">Subunit of the heterotrimeric GatCAB amidotransferase (AdT) complex, composed of A, B and C subunits.</text>
</comment>
<dbReference type="Pfam" id="PF02934">
    <property type="entry name" value="GatB_N"/>
    <property type="match status" value="1"/>
</dbReference>
<gene>
    <name evidence="9" type="ORF">T551_02912</name>
</gene>
<keyword evidence="2 7" id="KW-0436">Ligase</keyword>
<sequence length="503" mass="58121">MKYKEHCYKGINIFKLFYKNSIKTIKQFHKYYSTIHSFNLTPAIGLEIHVRLATSIKLFSESENKFSRIPNSSVDFFDKLNKTPILLAIKSAIALSCKFPKKISFDRKHYFYPDQPAGYQITQYYYPLAKNGIIKLYQSEENNQLKIITIKIKQIHLEQDTGKTSYLSNPSKSLIDFNRMGSPLIEIITKPCFSSGKEAGEAIKKIQSILRSASTSDANIEDGGLRCDVNISIGNHPKCEIKNLANCEIKRQISIINLGKEIKKQTLKYDAEKNIIIKLRDKEESVDYRYIPEPDLPEIVLSKKLLKECKKSLPKFTDTVFQKYLSNPYKLPLRIVKTLAKKHAFDYFEKVLKNLGDPINYSEIVANWIVNKLLRQLNIRNISFQKNPVNPETVAYIIKAVESNHITDTSAKFILYNIIEGDTRDIYDIVKSFGHENTSNPYLMLKVCQEILINHKKQVDQYKSGQNKIMKWILGKVIKETQGKFPVEELEQLLKEIINKNNI</sequence>
<dbReference type="InterPro" id="IPR014746">
    <property type="entry name" value="Gln_synth/guanido_kin_cat_dom"/>
</dbReference>
<dbReference type="InterPro" id="IPR017958">
    <property type="entry name" value="Gln-tRNA_amidoTrfase_suB_CS"/>
</dbReference>
<dbReference type="SUPFAM" id="SSF55931">
    <property type="entry name" value="Glutamine synthetase/guanido kinase"/>
    <property type="match status" value="1"/>
</dbReference>
<keyword evidence="9" id="KW-0808">Transferase</keyword>
<dbReference type="HAMAP" id="MF_00121">
    <property type="entry name" value="GatB"/>
    <property type="match status" value="1"/>
</dbReference>
<dbReference type="Proteomes" id="UP000053447">
    <property type="component" value="Unassembled WGS sequence"/>
</dbReference>
<keyword evidence="4 7" id="KW-0067">ATP-binding</keyword>
<dbReference type="GO" id="GO:0070681">
    <property type="term" value="P:glutaminyl-tRNAGln biosynthesis via transamidation"/>
    <property type="evidence" value="ECO:0007669"/>
    <property type="project" value="UniProtKB-UniRule"/>
</dbReference>
<dbReference type="SUPFAM" id="SSF89095">
    <property type="entry name" value="GatB/YqeY motif"/>
    <property type="match status" value="1"/>
</dbReference>
<comment type="caution">
    <text evidence="9">The sequence shown here is derived from an EMBL/GenBank/DDBJ whole genome shotgun (WGS) entry which is preliminary data.</text>
</comment>
<dbReference type="VEuPathDB" id="FungiDB:T551_02912"/>
<dbReference type="Pfam" id="PF02637">
    <property type="entry name" value="GatB_Yqey"/>
    <property type="match status" value="1"/>
</dbReference>
<dbReference type="NCBIfam" id="NF004012">
    <property type="entry name" value="PRK05477.1-2"/>
    <property type="match status" value="1"/>
</dbReference>
<evidence type="ECO:0000259" key="8">
    <source>
        <dbReference type="SMART" id="SM00845"/>
    </source>
</evidence>
<dbReference type="InterPro" id="IPR004413">
    <property type="entry name" value="GatB"/>
</dbReference>
<name>A0A0W4ZHV1_PNEJ7</name>
<comment type="subcellular location">
    <subcellularLocation>
        <location evidence="7">Mitochondrion</location>
    </subcellularLocation>
</comment>
<dbReference type="GO" id="GO:0050567">
    <property type="term" value="F:glutaminyl-tRNA synthase (glutamine-hydrolyzing) activity"/>
    <property type="evidence" value="ECO:0007669"/>
    <property type="project" value="UniProtKB-UniRule"/>
</dbReference>
<evidence type="ECO:0000256" key="2">
    <source>
        <dbReference type="ARBA" id="ARBA00022598"/>
    </source>
</evidence>
<dbReference type="InterPro" id="IPR006075">
    <property type="entry name" value="Asn/Gln-tRNA_Trfase_suB/E_cat"/>
</dbReference>
<dbReference type="RefSeq" id="XP_018228716.1">
    <property type="nucleotide sequence ID" value="XM_018375175.1"/>
</dbReference>
<evidence type="ECO:0000256" key="7">
    <source>
        <dbReference type="HAMAP-Rule" id="MF_03147"/>
    </source>
</evidence>
<dbReference type="GO" id="GO:0016740">
    <property type="term" value="F:transferase activity"/>
    <property type="evidence" value="ECO:0007669"/>
    <property type="project" value="UniProtKB-KW"/>
</dbReference>
<evidence type="ECO:0000256" key="1">
    <source>
        <dbReference type="ARBA" id="ARBA00005306"/>
    </source>
</evidence>
<evidence type="ECO:0000256" key="6">
    <source>
        <dbReference type="ARBA" id="ARBA00047913"/>
    </source>
</evidence>
<dbReference type="GeneID" id="28941430"/>
<evidence type="ECO:0000313" key="9">
    <source>
        <dbReference type="EMBL" id="KTW27945.1"/>
    </source>
</evidence>
<comment type="catalytic activity">
    <reaction evidence="6 7">
        <text>L-glutamyl-tRNA(Gln) + L-glutamine + ATP + H2O = L-glutaminyl-tRNA(Gln) + L-glutamate + ADP + phosphate + H(+)</text>
        <dbReference type="Rhea" id="RHEA:17521"/>
        <dbReference type="Rhea" id="RHEA-COMP:9681"/>
        <dbReference type="Rhea" id="RHEA-COMP:9684"/>
        <dbReference type="ChEBI" id="CHEBI:15377"/>
        <dbReference type="ChEBI" id="CHEBI:15378"/>
        <dbReference type="ChEBI" id="CHEBI:29985"/>
        <dbReference type="ChEBI" id="CHEBI:30616"/>
        <dbReference type="ChEBI" id="CHEBI:43474"/>
        <dbReference type="ChEBI" id="CHEBI:58359"/>
        <dbReference type="ChEBI" id="CHEBI:78520"/>
        <dbReference type="ChEBI" id="CHEBI:78521"/>
        <dbReference type="ChEBI" id="CHEBI:456216"/>
    </reaction>
</comment>
<dbReference type="eggNOG" id="KOG2438">
    <property type="taxonomic scope" value="Eukaryota"/>
</dbReference>
<evidence type="ECO:0000256" key="5">
    <source>
        <dbReference type="ARBA" id="ARBA00022917"/>
    </source>
</evidence>
<keyword evidence="10" id="KW-1185">Reference proteome</keyword>
<dbReference type="EC" id="6.3.5.-" evidence="7"/>
<comment type="function">
    <text evidence="7">Allows the formation of correctly charged Gln-tRNA(Gln) through the transamidation of misacylated Glu-tRNA(Gln) in the mitochondria. The reaction takes place in the presence of glutamine and ATP through an activated gamma-phospho-Glu-tRNA(Gln).</text>
</comment>
<dbReference type="InterPro" id="IPR003789">
    <property type="entry name" value="Asn/Gln_tRNA_amidoTrase-B-like"/>
</dbReference>
<dbReference type="SMART" id="SM00845">
    <property type="entry name" value="GatB_Yqey"/>
    <property type="match status" value="1"/>
</dbReference>
<keyword evidence="7" id="KW-0496">Mitochondrion</keyword>
<proteinExistence type="inferred from homology"/>